<sequence>MQRNVLWEKSRVVYFKVLSFCSNLGNTQFVLNNIFLSCSVYRIVKIVI</sequence>
<organism evidence="1">
    <name type="scientific">Rhizophora mucronata</name>
    <name type="common">Asiatic mangrove</name>
    <dbReference type="NCBI Taxonomy" id="61149"/>
    <lineage>
        <taxon>Eukaryota</taxon>
        <taxon>Viridiplantae</taxon>
        <taxon>Streptophyta</taxon>
        <taxon>Embryophyta</taxon>
        <taxon>Tracheophyta</taxon>
        <taxon>Spermatophyta</taxon>
        <taxon>Magnoliopsida</taxon>
        <taxon>eudicotyledons</taxon>
        <taxon>Gunneridae</taxon>
        <taxon>Pentapetalae</taxon>
        <taxon>rosids</taxon>
        <taxon>fabids</taxon>
        <taxon>Malpighiales</taxon>
        <taxon>Rhizophoraceae</taxon>
        <taxon>Rhizophora</taxon>
    </lineage>
</organism>
<dbReference type="AlphaFoldDB" id="A0A2P2QAR3"/>
<proteinExistence type="predicted"/>
<protein>
    <submittedName>
        <fullName evidence="1">Uncharacterized protein</fullName>
    </submittedName>
</protein>
<accession>A0A2P2QAR3</accession>
<evidence type="ECO:0000313" key="1">
    <source>
        <dbReference type="EMBL" id="MBX64014.1"/>
    </source>
</evidence>
<dbReference type="EMBL" id="GGEC01083530">
    <property type="protein sequence ID" value="MBX64014.1"/>
    <property type="molecule type" value="Transcribed_RNA"/>
</dbReference>
<name>A0A2P2QAR3_RHIMU</name>
<reference evidence="1" key="1">
    <citation type="submission" date="2018-02" db="EMBL/GenBank/DDBJ databases">
        <title>Rhizophora mucronata_Transcriptome.</title>
        <authorList>
            <person name="Meera S.P."/>
            <person name="Sreeshan A."/>
            <person name="Augustine A."/>
        </authorList>
    </citation>
    <scope>NUCLEOTIDE SEQUENCE</scope>
    <source>
        <tissue evidence="1">Leaf</tissue>
    </source>
</reference>